<evidence type="ECO:0000313" key="2">
    <source>
        <dbReference type="Proteomes" id="UP000789525"/>
    </source>
</evidence>
<dbReference type="Proteomes" id="UP000789525">
    <property type="component" value="Unassembled WGS sequence"/>
</dbReference>
<accession>A0ACA9K0E2</accession>
<evidence type="ECO:0000313" key="1">
    <source>
        <dbReference type="EMBL" id="CAG8444712.1"/>
    </source>
</evidence>
<reference evidence="1" key="1">
    <citation type="submission" date="2021-06" db="EMBL/GenBank/DDBJ databases">
        <authorList>
            <person name="Kallberg Y."/>
            <person name="Tangrot J."/>
            <person name="Rosling A."/>
        </authorList>
    </citation>
    <scope>NUCLEOTIDE SEQUENCE</scope>
    <source>
        <strain evidence="1">CL356</strain>
    </source>
</reference>
<sequence>MSLTLHRSKNNIGKLLVSHVPKFWRILRMSAGICSNRWITGNPKGHLFTLAISTNISIVTSLILITACHNRTHRNMSHLVRQQLHRLPPAAPDWIVLKSFTLAFTAMIISCLSVLNFSLAVFVSSMVVIPFSLFQPMSNGFSFVNSSGTSESSPSDDSESTIKTESFENGDSPRSGSSTEAPSKKDSVSENVSLTQIGRLLSRDLINILQLLILIMISPPGILIISGTNLDEFLSWVIMEYELFGSYLLPFICCLYWPNILIYAVIIFSPIK</sequence>
<organism evidence="1 2">
    <name type="scientific">Acaulospora colombiana</name>
    <dbReference type="NCBI Taxonomy" id="27376"/>
    <lineage>
        <taxon>Eukaryota</taxon>
        <taxon>Fungi</taxon>
        <taxon>Fungi incertae sedis</taxon>
        <taxon>Mucoromycota</taxon>
        <taxon>Glomeromycotina</taxon>
        <taxon>Glomeromycetes</taxon>
        <taxon>Diversisporales</taxon>
        <taxon>Acaulosporaceae</taxon>
        <taxon>Acaulospora</taxon>
    </lineage>
</organism>
<keyword evidence="2" id="KW-1185">Reference proteome</keyword>
<proteinExistence type="predicted"/>
<protein>
    <submittedName>
        <fullName evidence="1">4169_t:CDS:1</fullName>
    </submittedName>
</protein>
<name>A0ACA9K0E2_9GLOM</name>
<dbReference type="EMBL" id="CAJVPT010000446">
    <property type="protein sequence ID" value="CAG8444712.1"/>
    <property type="molecule type" value="Genomic_DNA"/>
</dbReference>
<comment type="caution">
    <text evidence="1">The sequence shown here is derived from an EMBL/GenBank/DDBJ whole genome shotgun (WGS) entry which is preliminary data.</text>
</comment>
<gene>
    <name evidence="1" type="ORF">ACOLOM_LOCUS442</name>
</gene>